<sequence length="60" mass="7040">MLDCGYCDYYSQEKGKKVCTFTGHLFLKNPSDMESYPCRNLSYQEYLINQQTKEQSEIVA</sequence>
<evidence type="ECO:0000313" key="1">
    <source>
        <dbReference type="EMBL" id="OPX42953.1"/>
    </source>
</evidence>
<dbReference type="AlphaFoldDB" id="A0A1V4SGU0"/>
<reference evidence="1 2" key="1">
    <citation type="submission" date="2017-03" db="EMBL/GenBank/DDBJ databases">
        <title>Genome sequence of Clostridium hungatei DSM 14427.</title>
        <authorList>
            <person name="Poehlein A."/>
            <person name="Daniel R."/>
        </authorList>
    </citation>
    <scope>NUCLEOTIDE SEQUENCE [LARGE SCALE GENOMIC DNA]</scope>
    <source>
        <strain evidence="1 2">DSM 14427</strain>
    </source>
</reference>
<name>A0A1V4SGU0_RUMHU</name>
<protein>
    <submittedName>
        <fullName evidence="1">Uncharacterized protein</fullName>
    </submittedName>
</protein>
<evidence type="ECO:0000313" key="2">
    <source>
        <dbReference type="Proteomes" id="UP000191554"/>
    </source>
</evidence>
<dbReference type="Proteomes" id="UP000191554">
    <property type="component" value="Unassembled WGS sequence"/>
</dbReference>
<proteinExistence type="predicted"/>
<comment type="caution">
    <text evidence="1">The sequence shown here is derived from an EMBL/GenBank/DDBJ whole genome shotgun (WGS) entry which is preliminary data.</text>
</comment>
<keyword evidence="2" id="KW-1185">Reference proteome</keyword>
<gene>
    <name evidence="1" type="ORF">CLHUN_30970</name>
</gene>
<organism evidence="1 2">
    <name type="scientific">Ruminiclostridium hungatei</name>
    <name type="common">Clostridium hungatei</name>
    <dbReference type="NCBI Taxonomy" id="48256"/>
    <lineage>
        <taxon>Bacteria</taxon>
        <taxon>Bacillati</taxon>
        <taxon>Bacillota</taxon>
        <taxon>Clostridia</taxon>
        <taxon>Eubacteriales</taxon>
        <taxon>Oscillospiraceae</taxon>
        <taxon>Ruminiclostridium</taxon>
    </lineage>
</organism>
<dbReference type="EMBL" id="MZGX01000022">
    <property type="protein sequence ID" value="OPX42953.1"/>
    <property type="molecule type" value="Genomic_DNA"/>
</dbReference>
<accession>A0A1V4SGU0</accession>